<reference evidence="2 3" key="1">
    <citation type="submission" date="2019-09" db="EMBL/GenBank/DDBJ databases">
        <title>Goodfellowia gen. nov., a new genus of the Pseudonocardineae related to Actinoalloteichus, containing Goodfellowia coeruleoviolacea gen. nov., comb. nov. gen. nov., comb. nov.</title>
        <authorList>
            <person name="Labeda D."/>
        </authorList>
    </citation>
    <scope>NUCLEOTIDE SEQUENCE [LARGE SCALE GENOMIC DNA]</scope>
    <source>
        <strain evidence="2 3">AN110305</strain>
    </source>
</reference>
<dbReference type="Proteomes" id="UP000323454">
    <property type="component" value="Unassembled WGS sequence"/>
</dbReference>
<dbReference type="InterPro" id="IPR001242">
    <property type="entry name" value="Condensation_dom"/>
</dbReference>
<gene>
    <name evidence="2" type="ORF">F0L68_27395</name>
</gene>
<sequence>MSGRAAFRVHRKRSVAAGHAGLIKPESRVQARTDNGLRSLLTAIPDAAKNASERKWPAVHVWRRTVHGCGGTSMADQILVPFHGEGSGTGGLAWGQKGIWQTIVLSGRSKTMGGLVRVPVGLTVADVAATLHFVMSRHQALRTRLRFAEDGAVRQEVAAEGEAALEVVDVGDGDADAAADEVRERYQSTNFDYTDEWPVRMAAVRRDGVVTHVVAVYLHLYIDAGGLNALIADLAARDRETGEAAGPVTAMQPLEQARRQATPAAQRQCDASLRHLERVLRSVAPQRLPEPIDPGEPEYRMIGFRSPATLLAARVIAARHGVDTSPVLLGLFAIALARMTRISPVVVTLAVNNRFRPRFRDSVSPVAQISPCVIDVADVTVDEAITRAWRAAMGAYKYAYYDPTQRKALVERMTEERGVKVDLSCFFNDRRENRASPTGPLPTEQEIRRAVALGEHRWVTDDEPTAQSLYLDVNDAVDAVDFTMSANVRSLPPQDMEALVQGIEDVAVEAALAPATPTGIGPVPVSA</sequence>
<feature type="domain" description="Condensation" evidence="1">
    <location>
        <begin position="96"/>
        <end position="402"/>
    </location>
</feature>
<evidence type="ECO:0000259" key="1">
    <source>
        <dbReference type="Pfam" id="PF00668"/>
    </source>
</evidence>
<dbReference type="GO" id="GO:0008610">
    <property type="term" value="P:lipid biosynthetic process"/>
    <property type="evidence" value="ECO:0007669"/>
    <property type="project" value="UniProtKB-ARBA"/>
</dbReference>
<accession>A0A5B2WZN0</accession>
<dbReference type="EMBL" id="VUOB01000054">
    <property type="protein sequence ID" value="KAA2255919.1"/>
    <property type="molecule type" value="Genomic_DNA"/>
</dbReference>
<comment type="caution">
    <text evidence="2">The sequence shown here is derived from an EMBL/GenBank/DDBJ whole genome shotgun (WGS) entry which is preliminary data.</text>
</comment>
<name>A0A5B2WZN0_9PSEU</name>
<proteinExistence type="predicted"/>
<reference evidence="2 3" key="2">
    <citation type="submission" date="2019-09" db="EMBL/GenBank/DDBJ databases">
        <authorList>
            <person name="Jin C."/>
        </authorList>
    </citation>
    <scope>NUCLEOTIDE SEQUENCE [LARGE SCALE GENOMIC DNA]</scope>
    <source>
        <strain evidence="2 3">AN110305</strain>
    </source>
</reference>
<keyword evidence="3" id="KW-1185">Reference proteome</keyword>
<evidence type="ECO:0000313" key="3">
    <source>
        <dbReference type="Proteomes" id="UP000323454"/>
    </source>
</evidence>
<organism evidence="2 3">
    <name type="scientific">Solihabitans fulvus</name>
    <dbReference type="NCBI Taxonomy" id="1892852"/>
    <lineage>
        <taxon>Bacteria</taxon>
        <taxon>Bacillati</taxon>
        <taxon>Actinomycetota</taxon>
        <taxon>Actinomycetes</taxon>
        <taxon>Pseudonocardiales</taxon>
        <taxon>Pseudonocardiaceae</taxon>
        <taxon>Solihabitans</taxon>
    </lineage>
</organism>
<dbReference type="Gene3D" id="3.30.559.30">
    <property type="entry name" value="Nonribosomal peptide synthetase, condensation domain"/>
    <property type="match status" value="1"/>
</dbReference>
<dbReference type="SUPFAM" id="SSF52777">
    <property type="entry name" value="CoA-dependent acyltransferases"/>
    <property type="match status" value="2"/>
</dbReference>
<dbReference type="InterPro" id="IPR023213">
    <property type="entry name" value="CAT-like_dom_sf"/>
</dbReference>
<dbReference type="GO" id="GO:0003824">
    <property type="term" value="F:catalytic activity"/>
    <property type="evidence" value="ECO:0007669"/>
    <property type="project" value="InterPro"/>
</dbReference>
<dbReference type="Gene3D" id="3.30.559.10">
    <property type="entry name" value="Chloramphenicol acetyltransferase-like domain"/>
    <property type="match status" value="1"/>
</dbReference>
<dbReference type="AlphaFoldDB" id="A0A5B2WZN0"/>
<evidence type="ECO:0000313" key="2">
    <source>
        <dbReference type="EMBL" id="KAA2255919.1"/>
    </source>
</evidence>
<dbReference type="OrthoDB" id="5194982at2"/>
<protein>
    <submittedName>
        <fullName evidence="2">Condensation protein</fullName>
    </submittedName>
</protein>
<dbReference type="Pfam" id="PF00668">
    <property type="entry name" value="Condensation"/>
    <property type="match status" value="1"/>
</dbReference>